<keyword evidence="12" id="KW-1185">Reference proteome</keyword>
<evidence type="ECO:0000313" key="13">
    <source>
        <dbReference type="WBParaSite" id="ACRNAN_scaffold1363.g19583.t1"/>
    </source>
</evidence>
<evidence type="ECO:0000256" key="11">
    <source>
        <dbReference type="ARBA" id="ARBA00064728"/>
    </source>
</evidence>
<dbReference type="GO" id="GO:0003924">
    <property type="term" value="F:GTPase activity"/>
    <property type="evidence" value="ECO:0007669"/>
    <property type="project" value="InterPro"/>
</dbReference>
<dbReference type="GO" id="GO:0005525">
    <property type="term" value="F:GTP binding"/>
    <property type="evidence" value="ECO:0007669"/>
    <property type="project" value="UniProtKB-KW"/>
</dbReference>
<dbReference type="PANTHER" id="PTHR47979">
    <property type="entry name" value="DRAB11-RELATED"/>
    <property type="match status" value="1"/>
</dbReference>
<dbReference type="SMART" id="SM00176">
    <property type="entry name" value="RAN"/>
    <property type="match status" value="1"/>
</dbReference>
<dbReference type="PROSITE" id="PS51420">
    <property type="entry name" value="RHO"/>
    <property type="match status" value="1"/>
</dbReference>
<evidence type="ECO:0000256" key="6">
    <source>
        <dbReference type="ARBA" id="ARBA00023289"/>
    </source>
</evidence>
<keyword evidence="6" id="KW-0636">Prenylation</keyword>
<keyword evidence="5" id="KW-0449">Lipoprotein</keyword>
<evidence type="ECO:0000256" key="2">
    <source>
        <dbReference type="ARBA" id="ARBA00022741"/>
    </source>
</evidence>
<dbReference type="PROSITE" id="PS51419">
    <property type="entry name" value="RAB"/>
    <property type="match status" value="1"/>
</dbReference>
<dbReference type="SMART" id="SM00174">
    <property type="entry name" value="RHO"/>
    <property type="match status" value="1"/>
</dbReference>
<keyword evidence="3" id="KW-0342">GTP-binding</keyword>
<evidence type="ECO:0000256" key="4">
    <source>
        <dbReference type="ARBA" id="ARBA00023136"/>
    </source>
</evidence>
<name>A0A914CRE4_9BILA</name>
<protein>
    <recommendedName>
        <fullName evidence="9">Ras-related protein Rab-25</fullName>
    </recommendedName>
</protein>
<comment type="subunit">
    <text evidence="11">Interacts (GTP-bound form) with RAB11FIP1, RAB11FIP2, RAB11FIP3 and RAB11FIP4. Interacts (via the hypervariable C-terminal region) with ITGB1 (via the cytoplasmic region); the interaction is GTP-dependent. Interacts with ITGAV. Associates with the integrin alpha-V/beta-1 heterodimer. Interacts with VPS33B.</text>
</comment>
<dbReference type="InterPro" id="IPR050209">
    <property type="entry name" value="Rab_GTPases_membrane_traffic"/>
</dbReference>
<dbReference type="SUPFAM" id="SSF52540">
    <property type="entry name" value="P-loop containing nucleoside triphosphate hydrolases"/>
    <property type="match status" value="1"/>
</dbReference>
<dbReference type="SMART" id="SM00175">
    <property type="entry name" value="RAB"/>
    <property type="match status" value="1"/>
</dbReference>
<dbReference type="GO" id="GO:0031260">
    <property type="term" value="C:pseudopodium membrane"/>
    <property type="evidence" value="ECO:0007669"/>
    <property type="project" value="UniProtKB-SubCell"/>
</dbReference>
<dbReference type="Pfam" id="PF00071">
    <property type="entry name" value="Ras"/>
    <property type="match status" value="1"/>
</dbReference>
<evidence type="ECO:0000256" key="7">
    <source>
        <dbReference type="ARBA" id="ARBA00037836"/>
    </source>
</evidence>
<dbReference type="PRINTS" id="PR00449">
    <property type="entry name" value="RASTRNSFRMNG"/>
</dbReference>
<dbReference type="AlphaFoldDB" id="A0A914CRE4"/>
<sequence>MDCDYIYKIILVGDMGVGKSNLLLRYTRDSFSLNKESTIGVEFDIKKIQVDDKTIKIQLWDTAGSERYKAIVPTYYRRALGALIIYDITRYDSFKNVSRWLAELKDHSSPNIVITLIGNKFDLESVRRVPVEEGARFAKENGLMFLETSALDSTNVELAFEKLVKEIYKKTREWREGDPIQNGFNTVHMNHVVSSKTSQKSPKEDKNSCCTLL</sequence>
<proteinExistence type="inferred from homology"/>
<evidence type="ECO:0000313" key="12">
    <source>
        <dbReference type="Proteomes" id="UP000887540"/>
    </source>
</evidence>
<dbReference type="InterPro" id="IPR027417">
    <property type="entry name" value="P-loop_NTPase"/>
</dbReference>
<dbReference type="Gene3D" id="3.40.50.300">
    <property type="entry name" value="P-loop containing nucleotide triphosphate hydrolases"/>
    <property type="match status" value="1"/>
</dbReference>
<comment type="subcellular location">
    <subcellularLocation>
        <location evidence="7">Cell projection</location>
        <location evidence="7">Pseudopodium membrane</location>
    </subcellularLocation>
    <subcellularLocation>
        <location evidence="8">Endomembrane system</location>
        <topology evidence="8">Lipid-anchor</topology>
    </subcellularLocation>
</comment>
<dbReference type="NCBIfam" id="TIGR00231">
    <property type="entry name" value="small_GTP"/>
    <property type="match status" value="1"/>
</dbReference>
<dbReference type="InterPro" id="IPR001806">
    <property type="entry name" value="Small_GTPase"/>
</dbReference>
<evidence type="ECO:0000256" key="9">
    <source>
        <dbReference type="ARBA" id="ARBA00039508"/>
    </source>
</evidence>
<reference evidence="13" key="1">
    <citation type="submission" date="2022-11" db="UniProtKB">
        <authorList>
            <consortium name="WormBaseParasite"/>
        </authorList>
    </citation>
    <scope>IDENTIFICATION</scope>
</reference>
<dbReference type="PROSITE" id="PS51421">
    <property type="entry name" value="RAS"/>
    <property type="match status" value="1"/>
</dbReference>
<evidence type="ECO:0000256" key="10">
    <source>
        <dbReference type="ARBA" id="ARBA00055320"/>
    </source>
</evidence>
<dbReference type="Proteomes" id="UP000887540">
    <property type="component" value="Unplaced"/>
</dbReference>
<evidence type="ECO:0000256" key="1">
    <source>
        <dbReference type="ARBA" id="ARBA00006270"/>
    </source>
</evidence>
<evidence type="ECO:0000256" key="5">
    <source>
        <dbReference type="ARBA" id="ARBA00023288"/>
    </source>
</evidence>
<comment type="similarity">
    <text evidence="1">Belongs to the small GTPase superfamily. Rab family.</text>
</comment>
<dbReference type="FunFam" id="3.40.50.300:FF:000067">
    <property type="entry name" value="ras-related protein RABA1f"/>
    <property type="match status" value="1"/>
</dbReference>
<dbReference type="SMART" id="SM00173">
    <property type="entry name" value="RAS"/>
    <property type="match status" value="1"/>
</dbReference>
<comment type="function">
    <text evidence="10">The small GTPases Rab are key regulators of intracellular membrane trafficking, from the formation of transport vesicles to their fusion with membranes. Rabs cycle between an inactive GDP-bound form and an active GTP-bound form that is able to recruit to membranes different set of downstream effectors directly responsible for vesicle formation, movement, tethering and fusion. RAB25 regulates epithelial cell differentiation, proliferation and survival, thereby playing key roles in tumorigenesis. Promotes invasive migration of cells in which it functions to localize and maintain integrin alpha-V/beta-1 at the tips of extending pseudopodia. Involved in the regulation of epithelial morphogenesis through the control of CLDN4 expression and localization at tight junctions. May selectively regulate the apical recycling pathway. Together with MYO5B regulates transcytosis.</text>
</comment>
<organism evidence="12 13">
    <name type="scientific">Acrobeloides nanus</name>
    <dbReference type="NCBI Taxonomy" id="290746"/>
    <lineage>
        <taxon>Eukaryota</taxon>
        <taxon>Metazoa</taxon>
        <taxon>Ecdysozoa</taxon>
        <taxon>Nematoda</taxon>
        <taxon>Chromadorea</taxon>
        <taxon>Rhabditida</taxon>
        <taxon>Tylenchina</taxon>
        <taxon>Cephalobomorpha</taxon>
        <taxon>Cephaloboidea</taxon>
        <taxon>Cephalobidae</taxon>
        <taxon>Acrobeloides</taxon>
    </lineage>
</organism>
<accession>A0A914CRE4</accession>
<dbReference type="InterPro" id="IPR005225">
    <property type="entry name" value="Small_GTP-bd"/>
</dbReference>
<keyword evidence="4" id="KW-0472">Membrane</keyword>
<keyword evidence="2" id="KW-0547">Nucleotide-binding</keyword>
<evidence type="ECO:0000256" key="3">
    <source>
        <dbReference type="ARBA" id="ARBA00023134"/>
    </source>
</evidence>
<dbReference type="WBParaSite" id="ACRNAN_scaffold1363.g19583.t1">
    <property type="protein sequence ID" value="ACRNAN_scaffold1363.g19583.t1"/>
    <property type="gene ID" value="ACRNAN_scaffold1363.g19583"/>
</dbReference>
<evidence type="ECO:0000256" key="8">
    <source>
        <dbReference type="ARBA" id="ARBA00037868"/>
    </source>
</evidence>
<dbReference type="GO" id="GO:0012505">
    <property type="term" value="C:endomembrane system"/>
    <property type="evidence" value="ECO:0007669"/>
    <property type="project" value="UniProtKB-SubCell"/>
</dbReference>